<dbReference type="EMBL" id="HG994372">
    <property type="protein sequence ID" value="CAF2113266.1"/>
    <property type="molecule type" value="Genomic_DNA"/>
</dbReference>
<accession>A0A816UG68</accession>
<name>A0A816UG68_BRANA</name>
<proteinExistence type="predicted"/>
<evidence type="ECO:0000313" key="2">
    <source>
        <dbReference type="EMBL" id="CAF2113266.1"/>
    </source>
</evidence>
<gene>
    <name evidence="2" type="ORF">DARMORV10_C08P35660.1</name>
</gene>
<keyword evidence="1" id="KW-1133">Transmembrane helix</keyword>
<dbReference type="AlphaFoldDB" id="A0A816UG68"/>
<keyword evidence="1" id="KW-0812">Transmembrane</keyword>
<dbReference type="Proteomes" id="UP001295469">
    <property type="component" value="Chromosome C08"/>
</dbReference>
<sequence length="86" mass="9650">MIKLKVRRTKTQMNIIITVTIILILQLIYIEAASSPKTEDNESGNKGSLFGRLTGSILMAFGFTWRLPGNRSQQARDYFQAACCPL</sequence>
<organism evidence="2">
    <name type="scientific">Brassica napus</name>
    <name type="common">Rape</name>
    <dbReference type="NCBI Taxonomy" id="3708"/>
    <lineage>
        <taxon>Eukaryota</taxon>
        <taxon>Viridiplantae</taxon>
        <taxon>Streptophyta</taxon>
        <taxon>Embryophyta</taxon>
        <taxon>Tracheophyta</taxon>
        <taxon>Spermatophyta</taxon>
        <taxon>Magnoliopsida</taxon>
        <taxon>eudicotyledons</taxon>
        <taxon>Gunneridae</taxon>
        <taxon>Pentapetalae</taxon>
        <taxon>rosids</taxon>
        <taxon>malvids</taxon>
        <taxon>Brassicales</taxon>
        <taxon>Brassicaceae</taxon>
        <taxon>Brassiceae</taxon>
        <taxon>Brassica</taxon>
    </lineage>
</organism>
<reference evidence="2" key="1">
    <citation type="submission" date="2021-01" db="EMBL/GenBank/DDBJ databases">
        <authorList>
            <consortium name="Genoscope - CEA"/>
            <person name="William W."/>
        </authorList>
    </citation>
    <scope>NUCLEOTIDE SEQUENCE</scope>
</reference>
<feature type="transmembrane region" description="Helical" evidence="1">
    <location>
        <begin position="12"/>
        <end position="29"/>
    </location>
</feature>
<feature type="transmembrane region" description="Helical" evidence="1">
    <location>
        <begin position="49"/>
        <end position="67"/>
    </location>
</feature>
<protein>
    <submittedName>
        <fullName evidence="2">(rape) hypothetical protein</fullName>
    </submittedName>
</protein>
<evidence type="ECO:0000256" key="1">
    <source>
        <dbReference type="SAM" id="Phobius"/>
    </source>
</evidence>
<keyword evidence="1" id="KW-0472">Membrane</keyword>